<name>A0A857L2P2_9ACTN</name>
<keyword evidence="7 8" id="KW-0503">Monooxygenase</keyword>
<gene>
    <name evidence="9" type="ORF">GII30_22375</name>
</gene>
<dbReference type="SUPFAM" id="SSF48264">
    <property type="entry name" value="Cytochrome P450"/>
    <property type="match status" value="1"/>
</dbReference>
<keyword evidence="3 8" id="KW-0349">Heme</keyword>
<dbReference type="PRINTS" id="PR00359">
    <property type="entry name" value="BP450"/>
</dbReference>
<evidence type="ECO:0000256" key="4">
    <source>
        <dbReference type="ARBA" id="ARBA00022723"/>
    </source>
</evidence>
<dbReference type="Pfam" id="PF00067">
    <property type="entry name" value="p450"/>
    <property type="match status" value="1"/>
</dbReference>
<evidence type="ECO:0000256" key="2">
    <source>
        <dbReference type="ARBA" id="ARBA00010617"/>
    </source>
</evidence>
<dbReference type="GO" id="GO:0016705">
    <property type="term" value="F:oxidoreductase activity, acting on paired donors, with incorporation or reduction of molecular oxygen"/>
    <property type="evidence" value="ECO:0007669"/>
    <property type="project" value="InterPro"/>
</dbReference>
<keyword evidence="4 8" id="KW-0479">Metal-binding</keyword>
<dbReference type="PANTHER" id="PTHR46696">
    <property type="entry name" value="P450, PUTATIVE (EUROFUNG)-RELATED"/>
    <property type="match status" value="1"/>
</dbReference>
<keyword evidence="5 8" id="KW-0560">Oxidoreductase</keyword>
<evidence type="ECO:0000256" key="1">
    <source>
        <dbReference type="ARBA" id="ARBA00001971"/>
    </source>
</evidence>
<keyword evidence="6 8" id="KW-0408">Iron</keyword>
<dbReference type="InterPro" id="IPR017972">
    <property type="entry name" value="Cyt_P450_CS"/>
</dbReference>
<comment type="similarity">
    <text evidence="2 8">Belongs to the cytochrome P450 family.</text>
</comment>
<evidence type="ECO:0000313" key="9">
    <source>
        <dbReference type="EMBL" id="QHN41538.1"/>
    </source>
</evidence>
<dbReference type="PROSITE" id="PS00086">
    <property type="entry name" value="CYTOCHROME_P450"/>
    <property type="match status" value="1"/>
</dbReference>
<evidence type="ECO:0000256" key="6">
    <source>
        <dbReference type="ARBA" id="ARBA00023004"/>
    </source>
</evidence>
<evidence type="ECO:0000256" key="7">
    <source>
        <dbReference type="ARBA" id="ARBA00023033"/>
    </source>
</evidence>
<dbReference type="InterPro" id="IPR036396">
    <property type="entry name" value="Cyt_P450_sf"/>
</dbReference>
<dbReference type="GO" id="GO:0004497">
    <property type="term" value="F:monooxygenase activity"/>
    <property type="evidence" value="ECO:0007669"/>
    <property type="project" value="UniProtKB-KW"/>
</dbReference>
<protein>
    <submittedName>
        <fullName evidence="9">Cytochrome P450</fullName>
    </submittedName>
</protein>
<evidence type="ECO:0000256" key="5">
    <source>
        <dbReference type="ARBA" id="ARBA00023002"/>
    </source>
</evidence>
<dbReference type="GO" id="GO:0020037">
    <property type="term" value="F:heme binding"/>
    <property type="evidence" value="ECO:0007669"/>
    <property type="project" value="InterPro"/>
</dbReference>
<dbReference type="GO" id="GO:0005506">
    <property type="term" value="F:iron ion binding"/>
    <property type="evidence" value="ECO:0007669"/>
    <property type="project" value="InterPro"/>
</dbReference>
<reference evidence="9" key="1">
    <citation type="journal article" date="2021" name="Nat. Microbiol.">
        <title>Cocultivation of an ultrasmall environmental parasitic bacterium with lytic ability against bacteria associated with wastewater foams.</title>
        <authorList>
            <person name="Batinovic S."/>
            <person name="Rose J.J.A."/>
            <person name="Ratcliffe J."/>
            <person name="Seviour R.J."/>
            <person name="Petrovski S."/>
        </authorList>
    </citation>
    <scope>NUCLEOTIDE SEQUENCE</scope>
    <source>
        <strain evidence="9">CON44</strain>
    </source>
</reference>
<comment type="cofactor">
    <cofactor evidence="1">
        <name>heme</name>
        <dbReference type="ChEBI" id="CHEBI:30413"/>
    </cofactor>
</comment>
<dbReference type="AlphaFoldDB" id="A0A857L2P2"/>
<evidence type="ECO:0000256" key="3">
    <source>
        <dbReference type="ARBA" id="ARBA00022617"/>
    </source>
</evidence>
<dbReference type="EMBL" id="CP045810">
    <property type="protein sequence ID" value="QHN41538.1"/>
    <property type="molecule type" value="Genomic_DNA"/>
</dbReference>
<evidence type="ECO:0000256" key="8">
    <source>
        <dbReference type="RuleBase" id="RU000461"/>
    </source>
</evidence>
<proteinExistence type="inferred from homology"/>
<dbReference type="InterPro" id="IPR001128">
    <property type="entry name" value="Cyt_P450"/>
</dbReference>
<sequence>MSAPTIFDPFAPDTDQHSGGAFHGQSIVSGDYGYAVTDYETAGKVLRDKRFRNSALRLMEEIGITDGPVHDFRERSIIMIEGKPHLHLRSPLARWMGPARVKKIQDVLRGIIDEIADELDDTAPIDVHDTVARRIPSMVYCYLAGAPMSDAPKVQSISERTLSLLTRDRTVADTVRGAYVEQWEYLDDLIARKRAAGLGEDMLSYLIQQGDEGKLTEEEVVTEATSMLEASSVNTAHQASLVVWALLREPEAWQRIVADPGLIPDAVTEVLRLYPRTGMISKIATEDIEVGEVTIPAGSDVHIAVWSANRDPERFENPDVFDLDRERNVPLTFSSGPHNCLGQALATAEIAEVVGMLARRYPEATIVESETSVGQAGGRWLIDKLTLNLRG</sequence>
<accession>A0A857L2P2</accession>
<dbReference type="InterPro" id="IPR002397">
    <property type="entry name" value="Cyt_P450_B"/>
</dbReference>
<dbReference type="RefSeq" id="WP_005183818.1">
    <property type="nucleotide sequence ID" value="NZ_CP045804.1"/>
</dbReference>
<organism evidence="9">
    <name type="scientific">Gordonia amarae</name>
    <dbReference type="NCBI Taxonomy" id="36821"/>
    <lineage>
        <taxon>Bacteria</taxon>
        <taxon>Bacillati</taxon>
        <taxon>Actinomycetota</taxon>
        <taxon>Actinomycetes</taxon>
        <taxon>Mycobacteriales</taxon>
        <taxon>Gordoniaceae</taxon>
        <taxon>Gordonia</taxon>
    </lineage>
</organism>
<dbReference type="Gene3D" id="1.10.630.10">
    <property type="entry name" value="Cytochrome P450"/>
    <property type="match status" value="1"/>
</dbReference>
<dbReference type="PANTHER" id="PTHR46696:SF5">
    <property type="entry name" value="CYTOCHROME P450 BJ-1"/>
    <property type="match status" value="1"/>
</dbReference>